<sequence>MDAAFSRLFFKAPVNIPIRHGFIAPILIGNCKLADGRIIGCIHGNVAFRALVKTAIPNLRHIHGAVLVKDGPNIHGIDPICRKTRKREDK</sequence>
<proteinExistence type="predicted"/>
<organism evidence="1">
    <name type="scientific">bioreactor metagenome</name>
    <dbReference type="NCBI Taxonomy" id="1076179"/>
    <lineage>
        <taxon>unclassified sequences</taxon>
        <taxon>metagenomes</taxon>
        <taxon>ecological metagenomes</taxon>
    </lineage>
</organism>
<protein>
    <submittedName>
        <fullName evidence="1">Uncharacterized protein</fullName>
    </submittedName>
</protein>
<reference evidence="1" key="1">
    <citation type="submission" date="2019-08" db="EMBL/GenBank/DDBJ databases">
        <authorList>
            <person name="Kucharzyk K."/>
            <person name="Murdoch R.W."/>
            <person name="Higgins S."/>
            <person name="Loffler F."/>
        </authorList>
    </citation>
    <scope>NUCLEOTIDE SEQUENCE</scope>
</reference>
<evidence type="ECO:0000313" key="1">
    <source>
        <dbReference type="EMBL" id="MPN47544.1"/>
    </source>
</evidence>
<accession>A0A645IGV9</accession>
<dbReference type="EMBL" id="VSSQ01109128">
    <property type="protein sequence ID" value="MPN47544.1"/>
    <property type="molecule type" value="Genomic_DNA"/>
</dbReference>
<dbReference type="AlphaFoldDB" id="A0A645IGV9"/>
<name>A0A645IGV9_9ZZZZ</name>
<gene>
    <name evidence="1" type="ORF">SDC9_195147</name>
</gene>
<comment type="caution">
    <text evidence="1">The sequence shown here is derived from an EMBL/GenBank/DDBJ whole genome shotgun (WGS) entry which is preliminary data.</text>
</comment>